<reference evidence="8" key="1">
    <citation type="journal article" date="2019" name="Int. J. Syst. Evol. Microbiol.">
        <title>The Global Catalogue of Microorganisms (GCM) 10K type strain sequencing project: providing services to taxonomists for standard genome sequencing and annotation.</title>
        <authorList>
            <consortium name="The Broad Institute Genomics Platform"/>
            <consortium name="The Broad Institute Genome Sequencing Center for Infectious Disease"/>
            <person name="Wu L."/>
            <person name="Ma J."/>
        </authorList>
    </citation>
    <scope>NUCLEOTIDE SEQUENCE [LARGE SCALE GENOMIC DNA]</scope>
    <source>
        <strain evidence="8">CCUG 73951</strain>
    </source>
</reference>
<evidence type="ECO:0000256" key="4">
    <source>
        <dbReference type="ARBA" id="ARBA00022679"/>
    </source>
</evidence>
<dbReference type="Gene3D" id="3.40.50.12580">
    <property type="match status" value="1"/>
</dbReference>
<comment type="subcellular location">
    <subcellularLocation>
        <location evidence="1">Cell membrane</location>
        <topology evidence="1">Peripheral membrane protein</topology>
    </subcellularLocation>
</comment>
<keyword evidence="5" id="KW-0777">Teichoic acid biosynthesis</keyword>
<gene>
    <name evidence="7" type="ORF">ACFQMN_17820</name>
</gene>
<dbReference type="Pfam" id="PF04464">
    <property type="entry name" value="Glyphos_transf"/>
    <property type="match status" value="1"/>
</dbReference>
<dbReference type="PANTHER" id="PTHR37316:SF3">
    <property type="entry name" value="TEICHOIC ACID GLYCEROL-PHOSPHATE TRANSFERASE"/>
    <property type="match status" value="1"/>
</dbReference>
<sequence>MNQLKGYVQLIIIHLFNCLPIKKNKIFMFSYYGSQYGCNPKYITEYILNNIPKGKFEIIWAFNKPNDHKLDPQIKKVKVMSLKYFYELCTSKVIITNFRTTDLFVKRKNQYYIQTWHSSLRLKHIEKDAIEILPENYVKMARRDSKKIDLLLSGCQYSTQIFRRAFWYKGEILEQGTPRNDIFFYRQHIESIRDKLNIPPESKVVLYAPTFRKNNDLTAYDLNYTQLKKTLQQRFAGEWTVLVKFHPHLLSSKNRITEGNVIDVTPYNDVQELLILSDVLITDYSSLMFDFTTTKRPCFLYVPDIKEYLNKERKLYFDVNELPFILAASNSELSKRIIEFNEEDYKGELQSFFNQVGTGENGNASEKVVQHLHHVCFSEKGGQIYEAV</sequence>
<dbReference type="InterPro" id="IPR051612">
    <property type="entry name" value="Teichoic_Acid_Biosynth"/>
</dbReference>
<dbReference type="PANTHER" id="PTHR37316">
    <property type="entry name" value="TEICHOIC ACID GLYCEROL-PHOSPHATE PRIMASE"/>
    <property type="match status" value="1"/>
</dbReference>
<dbReference type="InterPro" id="IPR043149">
    <property type="entry name" value="TagF_N"/>
</dbReference>
<accession>A0ABW2K7D5</accession>
<dbReference type="SUPFAM" id="SSF53756">
    <property type="entry name" value="UDP-Glycosyltransferase/glycogen phosphorylase"/>
    <property type="match status" value="1"/>
</dbReference>
<keyword evidence="6" id="KW-0472">Membrane</keyword>
<keyword evidence="4" id="KW-0808">Transferase</keyword>
<dbReference type="InterPro" id="IPR043148">
    <property type="entry name" value="TagF_C"/>
</dbReference>
<organism evidence="7 8">
    <name type="scientific">Halobacillus campisalis</name>
    <dbReference type="NCBI Taxonomy" id="435909"/>
    <lineage>
        <taxon>Bacteria</taxon>
        <taxon>Bacillati</taxon>
        <taxon>Bacillota</taxon>
        <taxon>Bacilli</taxon>
        <taxon>Bacillales</taxon>
        <taxon>Bacillaceae</taxon>
        <taxon>Halobacillus</taxon>
    </lineage>
</organism>
<comment type="caution">
    <text evidence="7">The sequence shown here is derived from an EMBL/GenBank/DDBJ whole genome shotgun (WGS) entry which is preliminary data.</text>
</comment>
<evidence type="ECO:0000256" key="1">
    <source>
        <dbReference type="ARBA" id="ARBA00004202"/>
    </source>
</evidence>
<evidence type="ECO:0000313" key="7">
    <source>
        <dbReference type="EMBL" id="MFC7322725.1"/>
    </source>
</evidence>
<dbReference type="Gene3D" id="3.40.50.11820">
    <property type="match status" value="1"/>
</dbReference>
<evidence type="ECO:0000256" key="3">
    <source>
        <dbReference type="ARBA" id="ARBA00022475"/>
    </source>
</evidence>
<evidence type="ECO:0000313" key="8">
    <source>
        <dbReference type="Proteomes" id="UP001596494"/>
    </source>
</evidence>
<protein>
    <submittedName>
        <fullName evidence="7">CDP-glycerol glycerophosphotransferase family protein</fullName>
    </submittedName>
</protein>
<proteinExistence type="inferred from homology"/>
<evidence type="ECO:0000256" key="2">
    <source>
        <dbReference type="ARBA" id="ARBA00010488"/>
    </source>
</evidence>
<dbReference type="Proteomes" id="UP001596494">
    <property type="component" value="Unassembled WGS sequence"/>
</dbReference>
<evidence type="ECO:0000256" key="6">
    <source>
        <dbReference type="ARBA" id="ARBA00023136"/>
    </source>
</evidence>
<keyword evidence="8" id="KW-1185">Reference proteome</keyword>
<comment type="similarity">
    <text evidence="2">Belongs to the CDP-glycerol glycerophosphotransferase family.</text>
</comment>
<dbReference type="RefSeq" id="WP_289215090.1">
    <property type="nucleotide sequence ID" value="NZ_JAPVRC010000002.1"/>
</dbReference>
<evidence type="ECO:0000256" key="5">
    <source>
        <dbReference type="ARBA" id="ARBA00022944"/>
    </source>
</evidence>
<keyword evidence="3" id="KW-1003">Cell membrane</keyword>
<dbReference type="EMBL" id="JBHTBY010000017">
    <property type="protein sequence ID" value="MFC7322725.1"/>
    <property type="molecule type" value="Genomic_DNA"/>
</dbReference>
<name>A0ABW2K7D5_9BACI</name>
<dbReference type="InterPro" id="IPR007554">
    <property type="entry name" value="Glycerophosphate_synth"/>
</dbReference>